<dbReference type="Proteomes" id="UP000657372">
    <property type="component" value="Unassembled WGS sequence"/>
</dbReference>
<protein>
    <submittedName>
        <fullName evidence="1">Uncharacterized protein</fullName>
    </submittedName>
</protein>
<gene>
    <name evidence="1" type="ORF">IXC47_02940</name>
</gene>
<keyword evidence="2" id="KW-1185">Reference proteome</keyword>
<evidence type="ECO:0000313" key="1">
    <source>
        <dbReference type="EMBL" id="MBF8176635.1"/>
    </source>
</evidence>
<dbReference type="EMBL" id="JADOEL010000002">
    <property type="protein sequence ID" value="MBF8176635.1"/>
    <property type="molecule type" value="Genomic_DNA"/>
</dbReference>
<proteinExistence type="predicted"/>
<reference evidence="1 2" key="1">
    <citation type="submission" date="2020-11" db="EMBL/GenBank/DDBJ databases">
        <title>WGS of Herminiimonas contaminans strain Marseille-Q4544 isolated from planarians Schmidtea mediterranea.</title>
        <authorList>
            <person name="Kangale L."/>
        </authorList>
    </citation>
    <scope>NUCLEOTIDE SEQUENCE [LARGE SCALE GENOMIC DNA]</scope>
    <source>
        <strain evidence="1 2">Marseille-Q4544</strain>
    </source>
</reference>
<evidence type="ECO:0000313" key="2">
    <source>
        <dbReference type="Proteomes" id="UP000657372"/>
    </source>
</evidence>
<name>A0ABS0EP53_9BURK</name>
<dbReference type="RefSeq" id="WP_175625600.1">
    <property type="nucleotide sequence ID" value="NZ_JADOEL010000002.1"/>
</dbReference>
<accession>A0ABS0EP53</accession>
<sequence>MKSIEEFKVKNTSGKVLTMQNVGKGRTYLDFGSTKLPRDFVGYRIKDTDNIAEPQKDGTFKIKGTSDTYSRI</sequence>
<organism evidence="1 2">
    <name type="scientific">Herminiimonas contaminans</name>
    <dbReference type="NCBI Taxonomy" id="1111140"/>
    <lineage>
        <taxon>Bacteria</taxon>
        <taxon>Pseudomonadati</taxon>
        <taxon>Pseudomonadota</taxon>
        <taxon>Betaproteobacteria</taxon>
        <taxon>Burkholderiales</taxon>
        <taxon>Oxalobacteraceae</taxon>
        <taxon>Herminiimonas</taxon>
    </lineage>
</organism>
<comment type="caution">
    <text evidence="1">The sequence shown here is derived from an EMBL/GenBank/DDBJ whole genome shotgun (WGS) entry which is preliminary data.</text>
</comment>